<keyword evidence="10" id="KW-0378">Hydrolase</keyword>
<dbReference type="PROSITE" id="PS00870">
    <property type="entry name" value="CLPAB_1"/>
    <property type="match status" value="1"/>
</dbReference>
<dbReference type="InterPro" id="IPR004176">
    <property type="entry name" value="Clp_R_N"/>
</dbReference>
<dbReference type="PROSITE" id="PS00871">
    <property type="entry name" value="CLPAB_2"/>
    <property type="match status" value="1"/>
</dbReference>
<dbReference type="InterPro" id="IPR028299">
    <property type="entry name" value="ClpA/B_CS2"/>
</dbReference>
<sequence>MLSQELEFSLNSAFQAAREKRHEFITVEHLLAALLDNPTAARVIRACGGNIDELRKTLGSFLAENVPILPPSSKADTQPTIGFQRVIQRAVLHVQGVGKKEVTGANVLIAIFGEKESHAVYFLHKQNISRFDVVNYVSHGISKVPGEGQHELPSPDDTEEGGSTERSPLDAYTVNLNEQAKLGKIDPLIGRAREVERTIQVLCRRRKNNPLFVGEAGVGKTAIAEGLAKKIVDGEVPEVLARSTIYALDMGGLLAGTKYRGDFEKRLKAVLHHLKKQEHAILFIDEIHTIIGAGAASGGAMDASNLLKPALSTGDIKCIGSTTYQEYRNIFEKDRALSRRFQKIDVTEPSVEETVEILRGLKQRFEKHYGVRYTQQALRSAVDLAHRFINDRHLPDKAIDVIDEAGAGQQLLPPSRRKKTIGVHDVEEIVAKMARIPPKNVTTSDRAALLSLERDLKLVVFGQDEAIEALATAIKLARSGLGHPEKPVGSYLFSGPTGVGKTEVTRQLARVLGVELIRFDMSEYMERHTVSRLIGAPPGYVGFDQGGLLTEAITKHPHSVLLLDEIEKAHPDVFNLLLQVMDHGTLTDNNGRKADFRNVILVMTTNAGADRMGRASMGFTRQDHTGDDMQEIKRMFSPEFRNRLDAVIHFKPLDEATIGHVVNKFVLELEAQLADKHVTIELDEAARGWLGRHGHDPGMGARPMARLIQERVKKPLAEELLFGKLANGGHVKVTLAGDGLALDIVPAAQPAVSAGAEGDPALG</sequence>
<dbReference type="GO" id="GO:0006508">
    <property type="term" value="P:proteolysis"/>
    <property type="evidence" value="ECO:0007669"/>
    <property type="project" value="UniProtKB-KW"/>
</dbReference>
<dbReference type="PANTHER" id="PTHR11638">
    <property type="entry name" value="ATP-DEPENDENT CLP PROTEASE"/>
    <property type="match status" value="1"/>
</dbReference>
<dbReference type="SUPFAM" id="SSF81923">
    <property type="entry name" value="Double Clp-N motif"/>
    <property type="match status" value="1"/>
</dbReference>
<keyword evidence="2 6" id="KW-0677">Repeat</keyword>
<keyword evidence="10" id="KW-0645">Protease</keyword>
<dbReference type="CDD" id="cd19499">
    <property type="entry name" value="RecA-like_ClpB_Hsp104-like"/>
    <property type="match status" value="1"/>
</dbReference>
<keyword evidence="5 7" id="KW-0143">Chaperone</keyword>
<evidence type="ECO:0000256" key="7">
    <source>
        <dbReference type="RuleBase" id="RU004432"/>
    </source>
</evidence>
<dbReference type="SMART" id="SM01086">
    <property type="entry name" value="ClpB_D2-small"/>
    <property type="match status" value="1"/>
</dbReference>
<dbReference type="Proteomes" id="UP000179362">
    <property type="component" value="Unassembled WGS sequence"/>
</dbReference>
<dbReference type="Gene3D" id="3.40.50.300">
    <property type="entry name" value="P-loop containing nucleotide triphosphate hydrolases"/>
    <property type="match status" value="2"/>
</dbReference>
<evidence type="ECO:0000256" key="2">
    <source>
        <dbReference type="ARBA" id="ARBA00022737"/>
    </source>
</evidence>
<dbReference type="EMBL" id="MFTA01000045">
    <property type="protein sequence ID" value="OGI51812.1"/>
    <property type="molecule type" value="Genomic_DNA"/>
</dbReference>
<dbReference type="GO" id="GO:0034605">
    <property type="term" value="P:cellular response to heat"/>
    <property type="evidence" value="ECO:0007669"/>
    <property type="project" value="TreeGrafter"/>
</dbReference>
<keyword evidence="4 7" id="KW-0067">ATP-binding</keyword>
<dbReference type="InterPro" id="IPR050130">
    <property type="entry name" value="ClpA_ClpB"/>
</dbReference>
<evidence type="ECO:0000256" key="6">
    <source>
        <dbReference type="PROSITE-ProRule" id="PRU01251"/>
    </source>
</evidence>
<dbReference type="PROSITE" id="PS51903">
    <property type="entry name" value="CLP_R"/>
    <property type="match status" value="1"/>
</dbReference>
<feature type="region of interest" description="Disordered" evidence="8">
    <location>
        <begin position="144"/>
        <end position="168"/>
    </location>
</feature>
<dbReference type="AlphaFoldDB" id="A0A1F6U387"/>
<protein>
    <submittedName>
        <fullName evidence="10">ATP-dependent Clp protease ATP-binding subunit ClpA</fullName>
    </submittedName>
</protein>
<dbReference type="SMART" id="SM00382">
    <property type="entry name" value="AAA"/>
    <property type="match status" value="2"/>
</dbReference>
<feature type="domain" description="Clp R" evidence="9">
    <location>
        <begin position="1"/>
        <end position="144"/>
    </location>
</feature>
<name>A0A1F6U387_9PROT</name>
<comment type="caution">
    <text evidence="10">The sequence shown here is derived from an EMBL/GenBank/DDBJ whole genome shotgun (WGS) entry which is preliminary data.</text>
</comment>
<dbReference type="Gene3D" id="1.10.8.60">
    <property type="match status" value="2"/>
</dbReference>
<evidence type="ECO:0000256" key="8">
    <source>
        <dbReference type="SAM" id="MobiDB-lite"/>
    </source>
</evidence>
<dbReference type="SUPFAM" id="SSF52540">
    <property type="entry name" value="P-loop containing nucleoside triphosphate hydrolases"/>
    <property type="match status" value="2"/>
</dbReference>
<dbReference type="Pfam" id="PF00004">
    <property type="entry name" value="AAA"/>
    <property type="match status" value="1"/>
</dbReference>
<evidence type="ECO:0000313" key="11">
    <source>
        <dbReference type="Proteomes" id="UP000179362"/>
    </source>
</evidence>
<accession>A0A1F6U387</accession>
<keyword evidence="3 7" id="KW-0547">Nucleotide-binding</keyword>
<dbReference type="GO" id="GO:0016887">
    <property type="term" value="F:ATP hydrolysis activity"/>
    <property type="evidence" value="ECO:0007669"/>
    <property type="project" value="InterPro"/>
</dbReference>
<dbReference type="InterPro" id="IPR018368">
    <property type="entry name" value="ClpA/B_CS1"/>
</dbReference>
<evidence type="ECO:0000313" key="10">
    <source>
        <dbReference type="EMBL" id="OGI51812.1"/>
    </source>
</evidence>
<evidence type="ECO:0000256" key="4">
    <source>
        <dbReference type="ARBA" id="ARBA00022840"/>
    </source>
</evidence>
<dbReference type="GO" id="GO:0005737">
    <property type="term" value="C:cytoplasm"/>
    <property type="evidence" value="ECO:0007669"/>
    <property type="project" value="TreeGrafter"/>
</dbReference>
<dbReference type="Pfam" id="PF17871">
    <property type="entry name" value="AAA_lid_9"/>
    <property type="match status" value="1"/>
</dbReference>
<dbReference type="Pfam" id="PF10431">
    <property type="entry name" value="ClpB_D2-small"/>
    <property type="match status" value="1"/>
</dbReference>
<organism evidence="10 11">
    <name type="scientific">Candidatus Muproteobacteria bacterium RIFCSPHIGHO2_02_FULL_65_16</name>
    <dbReference type="NCBI Taxonomy" id="1817766"/>
    <lineage>
        <taxon>Bacteria</taxon>
        <taxon>Pseudomonadati</taxon>
        <taxon>Pseudomonadota</taxon>
        <taxon>Candidatus Muproteobacteria</taxon>
    </lineage>
</organism>
<dbReference type="PRINTS" id="PR00300">
    <property type="entry name" value="CLPPROTEASEA"/>
</dbReference>
<gene>
    <name evidence="10" type="ORF">A3B81_05910</name>
</gene>
<dbReference type="Pfam" id="PF07724">
    <property type="entry name" value="AAA_2"/>
    <property type="match status" value="1"/>
</dbReference>
<dbReference type="InterPro" id="IPR041546">
    <property type="entry name" value="ClpA/ClpB_AAA_lid"/>
</dbReference>
<dbReference type="InterPro" id="IPR027417">
    <property type="entry name" value="P-loop_NTPase"/>
</dbReference>
<dbReference type="GO" id="GO:0005524">
    <property type="term" value="F:ATP binding"/>
    <property type="evidence" value="ECO:0007669"/>
    <property type="project" value="UniProtKB-KW"/>
</dbReference>
<dbReference type="InterPro" id="IPR003593">
    <property type="entry name" value="AAA+_ATPase"/>
</dbReference>
<dbReference type="InterPro" id="IPR001270">
    <property type="entry name" value="ClpA/B"/>
</dbReference>
<evidence type="ECO:0000259" key="9">
    <source>
        <dbReference type="PROSITE" id="PS51903"/>
    </source>
</evidence>
<dbReference type="GO" id="GO:0008233">
    <property type="term" value="F:peptidase activity"/>
    <property type="evidence" value="ECO:0007669"/>
    <property type="project" value="UniProtKB-KW"/>
</dbReference>
<dbReference type="PANTHER" id="PTHR11638:SF111">
    <property type="entry name" value="ATP-DEPENDENT CLP PROTEASE ATP-BINDING SUBUNIT CLPA"/>
    <property type="match status" value="1"/>
</dbReference>
<dbReference type="InterPro" id="IPR036628">
    <property type="entry name" value="Clp_N_dom_sf"/>
</dbReference>
<dbReference type="InterPro" id="IPR019489">
    <property type="entry name" value="Clp_ATPase_C"/>
</dbReference>
<dbReference type="NCBIfam" id="TIGR02639">
    <property type="entry name" value="ClpA"/>
    <property type="match status" value="1"/>
</dbReference>
<dbReference type="FunFam" id="3.40.50.300:FF:000025">
    <property type="entry name" value="ATP-dependent Clp protease subunit"/>
    <property type="match status" value="1"/>
</dbReference>
<evidence type="ECO:0000256" key="5">
    <source>
        <dbReference type="ARBA" id="ARBA00023186"/>
    </source>
</evidence>
<proteinExistence type="inferred from homology"/>
<evidence type="ECO:0000256" key="1">
    <source>
        <dbReference type="ARBA" id="ARBA00008675"/>
    </source>
</evidence>
<evidence type="ECO:0000256" key="3">
    <source>
        <dbReference type="ARBA" id="ARBA00022741"/>
    </source>
</evidence>
<reference evidence="10 11" key="1">
    <citation type="journal article" date="2016" name="Nat. Commun.">
        <title>Thousands of microbial genomes shed light on interconnected biogeochemical processes in an aquifer system.</title>
        <authorList>
            <person name="Anantharaman K."/>
            <person name="Brown C.T."/>
            <person name="Hug L.A."/>
            <person name="Sharon I."/>
            <person name="Castelle C.J."/>
            <person name="Probst A.J."/>
            <person name="Thomas B.C."/>
            <person name="Singh A."/>
            <person name="Wilkins M.J."/>
            <person name="Karaoz U."/>
            <person name="Brodie E.L."/>
            <person name="Williams K.H."/>
            <person name="Hubbard S.S."/>
            <person name="Banfield J.F."/>
        </authorList>
    </citation>
    <scope>NUCLEOTIDE SEQUENCE [LARGE SCALE GENOMIC DNA]</scope>
</reference>
<dbReference type="Pfam" id="PF02861">
    <property type="entry name" value="Clp_N"/>
    <property type="match status" value="1"/>
</dbReference>
<dbReference type="GO" id="GO:0043335">
    <property type="term" value="P:protein unfolding"/>
    <property type="evidence" value="ECO:0007669"/>
    <property type="project" value="InterPro"/>
</dbReference>
<dbReference type="InterPro" id="IPR003959">
    <property type="entry name" value="ATPase_AAA_core"/>
</dbReference>
<dbReference type="InterPro" id="IPR013461">
    <property type="entry name" value="ClpA"/>
</dbReference>
<dbReference type="Gene3D" id="1.10.1780.10">
    <property type="entry name" value="Clp, N-terminal domain"/>
    <property type="match status" value="1"/>
</dbReference>
<dbReference type="CDD" id="cd00009">
    <property type="entry name" value="AAA"/>
    <property type="match status" value="1"/>
</dbReference>
<comment type="similarity">
    <text evidence="1 7">Belongs to the ClpA/ClpB family.</text>
</comment>